<gene>
    <name evidence="1" type="ORF">BST63_00335</name>
</gene>
<evidence type="ECO:0000313" key="2">
    <source>
        <dbReference type="Proteomes" id="UP000193884"/>
    </source>
</evidence>
<sequence>MSKSKKLLRHWKLTRPEAGKHLKRLASITRPHTEEEEVELTSITRAFDLVFSQLPFIAQARNIGEAKFDLNLDIGNAVRAAIASEQDDC</sequence>
<proteinExistence type="predicted"/>
<accession>A0ABX3XD42</accession>
<evidence type="ECO:0000313" key="1">
    <source>
        <dbReference type="EMBL" id="OSJ36812.1"/>
    </source>
</evidence>
<keyword evidence="2" id="KW-1185">Reference proteome</keyword>
<reference evidence="1 2" key="1">
    <citation type="submission" date="2017-03" db="EMBL/GenBank/DDBJ databases">
        <title>Whole genome sequences of fourteen strains of Bradyrhizobium canariense and one strain of Bradyrhizobium japonicum isolated from Lupinus (Papilionoideae: Genisteae) species in Algeria.</title>
        <authorList>
            <person name="Crovadore J."/>
            <person name="Chekireb D."/>
            <person name="Brachmann A."/>
            <person name="Chablais R."/>
            <person name="Cochard B."/>
            <person name="Lefort F."/>
        </authorList>
    </citation>
    <scope>NUCLEOTIDE SEQUENCE [LARGE SCALE GENOMIC DNA]</scope>
    <source>
        <strain evidence="1 2">UBMAN05</strain>
    </source>
</reference>
<organism evidence="1 2">
    <name type="scientific">Bradyrhizobium canariense</name>
    <dbReference type="NCBI Taxonomy" id="255045"/>
    <lineage>
        <taxon>Bacteria</taxon>
        <taxon>Pseudomonadati</taxon>
        <taxon>Pseudomonadota</taxon>
        <taxon>Alphaproteobacteria</taxon>
        <taxon>Hyphomicrobiales</taxon>
        <taxon>Nitrobacteraceae</taxon>
        <taxon>Bradyrhizobium</taxon>
    </lineage>
</organism>
<name>A0ABX3XD42_9BRAD</name>
<dbReference type="RefSeq" id="WP_085383114.1">
    <property type="nucleotide sequence ID" value="NZ_NAFJ01000046.1"/>
</dbReference>
<dbReference type="EMBL" id="NAFK01000071">
    <property type="protein sequence ID" value="OSJ36812.1"/>
    <property type="molecule type" value="Genomic_DNA"/>
</dbReference>
<dbReference type="Proteomes" id="UP000193884">
    <property type="component" value="Unassembled WGS sequence"/>
</dbReference>
<comment type="caution">
    <text evidence="1">The sequence shown here is derived from an EMBL/GenBank/DDBJ whole genome shotgun (WGS) entry which is preliminary data.</text>
</comment>
<protein>
    <submittedName>
        <fullName evidence="1">Uncharacterized protein</fullName>
    </submittedName>
</protein>